<dbReference type="InterPro" id="IPR009057">
    <property type="entry name" value="Homeodomain-like_sf"/>
</dbReference>
<keyword evidence="2" id="KW-0238">DNA-binding</keyword>
<dbReference type="PANTHER" id="PTHR43280:SF28">
    <property type="entry name" value="HTH-TYPE TRANSCRIPTIONAL ACTIVATOR RHAS"/>
    <property type="match status" value="1"/>
</dbReference>
<dbReference type="PROSITE" id="PS01124">
    <property type="entry name" value="HTH_ARAC_FAMILY_2"/>
    <property type="match status" value="1"/>
</dbReference>
<dbReference type="Proteomes" id="UP001139179">
    <property type="component" value="Unassembled WGS sequence"/>
</dbReference>
<dbReference type="InterPro" id="IPR013784">
    <property type="entry name" value="Carb-bd-like_fold"/>
</dbReference>
<dbReference type="Pfam" id="PF12833">
    <property type="entry name" value="HTH_18"/>
    <property type="match status" value="1"/>
</dbReference>
<dbReference type="PANTHER" id="PTHR43280">
    <property type="entry name" value="ARAC-FAMILY TRANSCRIPTIONAL REGULATOR"/>
    <property type="match status" value="1"/>
</dbReference>
<evidence type="ECO:0000256" key="2">
    <source>
        <dbReference type="ARBA" id="ARBA00023125"/>
    </source>
</evidence>
<evidence type="ECO:0000313" key="5">
    <source>
        <dbReference type="EMBL" id="MCM3715110.1"/>
    </source>
</evidence>
<feature type="domain" description="HTH araC/xylS-type" evidence="4">
    <location>
        <begin position="11"/>
        <end position="109"/>
    </location>
</feature>
<keyword evidence="1" id="KW-0805">Transcription regulation</keyword>
<dbReference type="GO" id="GO:0003700">
    <property type="term" value="F:DNA-binding transcription factor activity"/>
    <property type="evidence" value="ECO:0007669"/>
    <property type="project" value="InterPro"/>
</dbReference>
<evidence type="ECO:0000256" key="1">
    <source>
        <dbReference type="ARBA" id="ARBA00023015"/>
    </source>
</evidence>
<dbReference type="Gene3D" id="1.10.10.60">
    <property type="entry name" value="Homeodomain-like"/>
    <property type="match status" value="2"/>
</dbReference>
<comment type="caution">
    <text evidence="5">The sequence shown here is derived from an EMBL/GenBank/DDBJ whole genome shotgun (WGS) entry which is preliminary data.</text>
</comment>
<sequence>MKDWTKEKAVDQVLDYIHNHLDAPLSLEQLASEAAYSPYHFSRLFKERTGLSPHYYIASLRLQHAKELLLTTNLTIRDIGMEIGQQSLGTFTTRFTERVGMTPAFFRRSEELTEQLIGRLQDAGEWKALLPVQPGGGVVEGSIQSAHPISGVILVGLFTKPIPEGLPAYGTLLASPGEFSFSGVEPGTYFLLATSVEWGTAAQSILVPHETLRCRSPYPIIISGRNRVPYQALSLHPPRIGEPPILISLPILMKKFLSEQLLRKI</sequence>
<dbReference type="GO" id="GO:0030246">
    <property type="term" value="F:carbohydrate binding"/>
    <property type="evidence" value="ECO:0007669"/>
    <property type="project" value="InterPro"/>
</dbReference>
<gene>
    <name evidence="5" type="ORF">M3202_13560</name>
</gene>
<reference evidence="5" key="1">
    <citation type="submission" date="2022-05" db="EMBL/GenBank/DDBJ databases">
        <title>Comparative Genomics of Spacecraft Associated Microbes.</title>
        <authorList>
            <person name="Tran M.T."/>
            <person name="Wright A."/>
            <person name="Seuylemezian A."/>
            <person name="Eisen J."/>
            <person name="Coil D."/>
        </authorList>
    </citation>
    <scope>NUCLEOTIDE SEQUENCE</scope>
    <source>
        <strain evidence="5">214.1.1</strain>
    </source>
</reference>
<protein>
    <submittedName>
        <fullName evidence="5">AraC family transcriptional regulator</fullName>
    </submittedName>
</protein>
<evidence type="ECO:0000256" key="3">
    <source>
        <dbReference type="ARBA" id="ARBA00023163"/>
    </source>
</evidence>
<dbReference type="AlphaFoldDB" id="A0A9X2DS29"/>
<accession>A0A9X2DS29</accession>
<organism evidence="5 6">
    <name type="scientific">Halalkalibacter oceani</name>
    <dbReference type="NCBI Taxonomy" id="1653776"/>
    <lineage>
        <taxon>Bacteria</taxon>
        <taxon>Bacillati</taxon>
        <taxon>Bacillota</taxon>
        <taxon>Bacilli</taxon>
        <taxon>Bacillales</taxon>
        <taxon>Bacillaceae</taxon>
        <taxon>Halalkalibacter</taxon>
    </lineage>
</organism>
<name>A0A9X2DS29_9BACI</name>
<evidence type="ECO:0000259" key="4">
    <source>
        <dbReference type="PROSITE" id="PS01124"/>
    </source>
</evidence>
<dbReference type="InterPro" id="IPR018060">
    <property type="entry name" value="HTH_AraC"/>
</dbReference>
<dbReference type="SUPFAM" id="SSF49452">
    <property type="entry name" value="Starch-binding domain-like"/>
    <property type="match status" value="1"/>
</dbReference>
<keyword evidence="6" id="KW-1185">Reference proteome</keyword>
<keyword evidence="3" id="KW-0804">Transcription</keyword>
<dbReference type="GO" id="GO:0043565">
    <property type="term" value="F:sequence-specific DNA binding"/>
    <property type="evidence" value="ECO:0007669"/>
    <property type="project" value="InterPro"/>
</dbReference>
<dbReference type="RefSeq" id="WP_251223871.1">
    <property type="nucleotide sequence ID" value="NZ_JAMBOL010000012.1"/>
</dbReference>
<proteinExistence type="predicted"/>
<dbReference type="SUPFAM" id="SSF46689">
    <property type="entry name" value="Homeodomain-like"/>
    <property type="match status" value="2"/>
</dbReference>
<evidence type="ECO:0000313" key="6">
    <source>
        <dbReference type="Proteomes" id="UP001139179"/>
    </source>
</evidence>
<dbReference type="EMBL" id="JAMBOL010000012">
    <property type="protein sequence ID" value="MCM3715110.1"/>
    <property type="molecule type" value="Genomic_DNA"/>
</dbReference>
<dbReference type="SMART" id="SM00342">
    <property type="entry name" value="HTH_ARAC"/>
    <property type="match status" value="1"/>
</dbReference>